<keyword evidence="2" id="KW-0489">Methyltransferase</keyword>
<sequence>MAVYEAQESQGHARSTWSVSDISAYYKDYSRSYDDEIDSDRSTYPAPFIISRWVLDYLTRAQIFSPAPGERDSGPIHPGSCTKPYKILDLGCGTGQSSAIFLSDNHAVNFNVDGIDATKEMLEKAAKRGSFRNLICGDIERELRFPDVYDGVVCVGVMDFVRDPEQLLRRVFELVKPGHFGVFGVTFPELDETSELSAFTRSEMEKLIRRTDWYIERHERFPGYKDSQSNAITAYHGFLLSRR</sequence>
<organism evidence="2 3">
    <name type="scientific">Gonapodya prolifera (strain JEL478)</name>
    <name type="common">Monoblepharis prolifera</name>
    <dbReference type="NCBI Taxonomy" id="1344416"/>
    <lineage>
        <taxon>Eukaryota</taxon>
        <taxon>Fungi</taxon>
        <taxon>Fungi incertae sedis</taxon>
        <taxon>Chytridiomycota</taxon>
        <taxon>Chytridiomycota incertae sedis</taxon>
        <taxon>Monoblepharidomycetes</taxon>
        <taxon>Monoblepharidales</taxon>
        <taxon>Gonapodyaceae</taxon>
        <taxon>Gonapodya</taxon>
    </lineage>
</organism>
<dbReference type="EMBL" id="KQ965750">
    <property type="protein sequence ID" value="KXS16824.1"/>
    <property type="molecule type" value="Genomic_DNA"/>
</dbReference>
<dbReference type="SUPFAM" id="SSF53335">
    <property type="entry name" value="S-adenosyl-L-methionine-dependent methyltransferases"/>
    <property type="match status" value="1"/>
</dbReference>
<dbReference type="PANTHER" id="PTHR43591:SF110">
    <property type="entry name" value="RHODANESE DOMAIN-CONTAINING PROTEIN"/>
    <property type="match status" value="1"/>
</dbReference>
<dbReference type="Pfam" id="PF08241">
    <property type="entry name" value="Methyltransf_11"/>
    <property type="match status" value="1"/>
</dbReference>
<dbReference type="PANTHER" id="PTHR43591">
    <property type="entry name" value="METHYLTRANSFERASE"/>
    <property type="match status" value="1"/>
</dbReference>
<gene>
    <name evidence="2" type="ORF">M427DRAFT_285682</name>
</gene>
<dbReference type="OrthoDB" id="66144at2759"/>
<dbReference type="GO" id="GO:0008757">
    <property type="term" value="F:S-adenosylmethionine-dependent methyltransferase activity"/>
    <property type="evidence" value="ECO:0007669"/>
    <property type="project" value="InterPro"/>
</dbReference>
<protein>
    <submittedName>
        <fullName evidence="2">S-adenosyl-L-methionine-dependent methyltransferase</fullName>
    </submittedName>
</protein>
<dbReference type="CDD" id="cd02440">
    <property type="entry name" value="AdoMet_MTases"/>
    <property type="match status" value="1"/>
</dbReference>
<keyword evidence="3" id="KW-1185">Reference proteome</keyword>
<dbReference type="InterPro" id="IPR013216">
    <property type="entry name" value="Methyltransf_11"/>
</dbReference>
<dbReference type="OMA" id="GRCFISF"/>
<dbReference type="GO" id="GO:0032259">
    <property type="term" value="P:methylation"/>
    <property type="evidence" value="ECO:0007669"/>
    <property type="project" value="UniProtKB-KW"/>
</dbReference>
<reference evidence="2 3" key="1">
    <citation type="journal article" date="2015" name="Genome Biol. Evol.">
        <title>Phylogenomic analyses indicate that early fungi evolved digesting cell walls of algal ancestors of land plants.</title>
        <authorList>
            <person name="Chang Y."/>
            <person name="Wang S."/>
            <person name="Sekimoto S."/>
            <person name="Aerts A.L."/>
            <person name="Choi C."/>
            <person name="Clum A."/>
            <person name="LaButti K.M."/>
            <person name="Lindquist E.A."/>
            <person name="Yee Ngan C."/>
            <person name="Ohm R.A."/>
            <person name="Salamov A.A."/>
            <person name="Grigoriev I.V."/>
            <person name="Spatafora J.W."/>
            <person name="Berbee M.L."/>
        </authorList>
    </citation>
    <scope>NUCLEOTIDE SEQUENCE [LARGE SCALE GENOMIC DNA]</scope>
    <source>
        <strain evidence="2 3">JEL478</strain>
    </source>
</reference>
<name>A0A139AJU3_GONPJ</name>
<dbReference type="Gene3D" id="3.40.50.150">
    <property type="entry name" value="Vaccinia Virus protein VP39"/>
    <property type="match status" value="1"/>
</dbReference>
<evidence type="ECO:0000259" key="1">
    <source>
        <dbReference type="Pfam" id="PF08241"/>
    </source>
</evidence>
<dbReference type="Proteomes" id="UP000070544">
    <property type="component" value="Unassembled WGS sequence"/>
</dbReference>
<dbReference type="AlphaFoldDB" id="A0A139AJU3"/>
<evidence type="ECO:0000313" key="2">
    <source>
        <dbReference type="EMBL" id="KXS16824.1"/>
    </source>
</evidence>
<evidence type="ECO:0000313" key="3">
    <source>
        <dbReference type="Proteomes" id="UP000070544"/>
    </source>
</evidence>
<feature type="domain" description="Methyltransferase type 11" evidence="1">
    <location>
        <begin position="88"/>
        <end position="178"/>
    </location>
</feature>
<dbReference type="InterPro" id="IPR029063">
    <property type="entry name" value="SAM-dependent_MTases_sf"/>
</dbReference>
<proteinExistence type="predicted"/>
<accession>A0A139AJU3</accession>
<keyword evidence="2" id="KW-0808">Transferase</keyword>